<dbReference type="Proteomes" id="UP000554482">
    <property type="component" value="Unassembled WGS sequence"/>
</dbReference>
<sequence length="78" mass="8226">MVLLLLLQYPTIVCEPCRFVQSPAVGSRKADTGGWRRVKLGGSRKADTGGWRRVKLGGSRKADTTGEAGRLTPVAGGG</sequence>
<keyword evidence="3" id="KW-1185">Reference proteome</keyword>
<evidence type="ECO:0000313" key="2">
    <source>
        <dbReference type="EMBL" id="KAF5184627.1"/>
    </source>
</evidence>
<dbReference type="AlphaFoldDB" id="A0A7J6VIQ0"/>
<organism evidence="2 3">
    <name type="scientific">Thalictrum thalictroides</name>
    <name type="common">Rue-anemone</name>
    <name type="synonym">Anemone thalictroides</name>
    <dbReference type="NCBI Taxonomy" id="46969"/>
    <lineage>
        <taxon>Eukaryota</taxon>
        <taxon>Viridiplantae</taxon>
        <taxon>Streptophyta</taxon>
        <taxon>Embryophyta</taxon>
        <taxon>Tracheophyta</taxon>
        <taxon>Spermatophyta</taxon>
        <taxon>Magnoliopsida</taxon>
        <taxon>Ranunculales</taxon>
        <taxon>Ranunculaceae</taxon>
        <taxon>Thalictroideae</taxon>
        <taxon>Thalictrum</taxon>
    </lineage>
</organism>
<evidence type="ECO:0000256" key="1">
    <source>
        <dbReference type="SAM" id="MobiDB-lite"/>
    </source>
</evidence>
<evidence type="ECO:0000313" key="3">
    <source>
        <dbReference type="Proteomes" id="UP000554482"/>
    </source>
</evidence>
<reference evidence="2 3" key="1">
    <citation type="submission" date="2020-06" db="EMBL/GenBank/DDBJ databases">
        <title>Transcriptomic and genomic resources for Thalictrum thalictroides and T. hernandezii: Facilitating candidate gene discovery in an emerging model plant lineage.</title>
        <authorList>
            <person name="Arias T."/>
            <person name="Riano-Pachon D.M."/>
            <person name="Di Stilio V.S."/>
        </authorList>
    </citation>
    <scope>NUCLEOTIDE SEQUENCE [LARGE SCALE GENOMIC DNA]</scope>
    <source>
        <strain evidence="3">cv. WT478/WT964</strain>
        <tissue evidence="2">Leaves</tissue>
    </source>
</reference>
<dbReference type="EMBL" id="JABWDY010031839">
    <property type="protein sequence ID" value="KAF5184627.1"/>
    <property type="molecule type" value="Genomic_DNA"/>
</dbReference>
<proteinExistence type="predicted"/>
<protein>
    <submittedName>
        <fullName evidence="2">Uncharacterized protein</fullName>
    </submittedName>
</protein>
<name>A0A7J6VIQ0_THATH</name>
<gene>
    <name evidence="2" type="ORF">FRX31_025787</name>
</gene>
<feature type="region of interest" description="Disordered" evidence="1">
    <location>
        <begin position="39"/>
        <end position="78"/>
    </location>
</feature>
<accession>A0A7J6VIQ0</accession>
<comment type="caution">
    <text evidence="2">The sequence shown here is derived from an EMBL/GenBank/DDBJ whole genome shotgun (WGS) entry which is preliminary data.</text>
</comment>